<evidence type="ECO:0000313" key="2">
    <source>
        <dbReference type="EMBL" id="KAF4325169.1"/>
    </source>
</evidence>
<name>A0A8J4SG67_9STRA</name>
<gene>
    <name evidence="2" type="ORF">G195_001316</name>
</gene>
<dbReference type="InterPro" id="IPR036291">
    <property type="entry name" value="NAD(P)-bd_dom_sf"/>
</dbReference>
<dbReference type="GO" id="GO:0000166">
    <property type="term" value="F:nucleotide binding"/>
    <property type="evidence" value="ECO:0007669"/>
    <property type="project" value="InterPro"/>
</dbReference>
<dbReference type="AlphaFoldDB" id="A0A8J4SG67"/>
<dbReference type="SUPFAM" id="SSF51735">
    <property type="entry name" value="NAD(P)-binding Rossmann-fold domains"/>
    <property type="match status" value="1"/>
</dbReference>
<dbReference type="Proteomes" id="UP000702964">
    <property type="component" value="Unassembled WGS sequence"/>
</dbReference>
<dbReference type="PANTHER" id="PTHR43708">
    <property type="entry name" value="CONSERVED EXPRESSED OXIDOREDUCTASE (EUROFUNG)"/>
    <property type="match status" value="1"/>
</dbReference>
<dbReference type="EMBL" id="AOFI03000007">
    <property type="protein sequence ID" value="KAF4325169.1"/>
    <property type="molecule type" value="Genomic_DNA"/>
</dbReference>
<evidence type="ECO:0000259" key="1">
    <source>
        <dbReference type="Pfam" id="PF01408"/>
    </source>
</evidence>
<dbReference type="InterPro" id="IPR051317">
    <property type="entry name" value="Gfo/Idh/MocA_oxidoreduct"/>
</dbReference>
<dbReference type="Pfam" id="PF01408">
    <property type="entry name" value="GFO_IDH_MocA"/>
    <property type="match status" value="1"/>
</dbReference>
<sequence>MIIMETTKRTRAAIIGLGDIARKVYLPLLTAHSDVEITGIMNRSPEPVKEIQHTYRLNNGTTDMKELLSWDLDAVFVHTATEAHFDIVMQCLERGLAVYVDKPLSYTFRESEEMTAFAEAQGLLLAWCVNQGLDPEEMYRQAYPEQLSNERLQQVLKLVVSKEEAGDIPDDTVLGVLSMFGNEDLAMVVSEAIAARK</sequence>
<feature type="domain" description="Gfo/Idh/MocA-like oxidoreductase N-terminal" evidence="1">
    <location>
        <begin position="11"/>
        <end position="125"/>
    </location>
</feature>
<evidence type="ECO:0000313" key="3">
    <source>
        <dbReference type="Proteomes" id="UP000702964"/>
    </source>
</evidence>
<dbReference type="Gene3D" id="3.40.50.720">
    <property type="entry name" value="NAD(P)-binding Rossmann-like Domain"/>
    <property type="match status" value="1"/>
</dbReference>
<comment type="caution">
    <text evidence="2">The sequence shown here is derived from an EMBL/GenBank/DDBJ whole genome shotgun (WGS) entry which is preliminary data.</text>
</comment>
<reference evidence="2" key="2">
    <citation type="submission" date="2020-02" db="EMBL/GenBank/DDBJ databases">
        <authorList>
            <person name="Studholme D.J."/>
        </authorList>
    </citation>
    <scope>NUCLEOTIDE SEQUENCE</scope>
    <source>
        <strain evidence="2">00238/432</strain>
    </source>
</reference>
<protein>
    <recommendedName>
        <fullName evidence="1">Gfo/Idh/MocA-like oxidoreductase N-terminal domain-containing protein</fullName>
    </recommendedName>
</protein>
<dbReference type="InterPro" id="IPR000683">
    <property type="entry name" value="Gfo/Idh/MocA-like_OxRdtase_N"/>
</dbReference>
<accession>A0A8J4SG67</accession>
<organism evidence="2 3">
    <name type="scientific">Phytophthora kernoviae 00238/432</name>
    <dbReference type="NCBI Taxonomy" id="1284355"/>
    <lineage>
        <taxon>Eukaryota</taxon>
        <taxon>Sar</taxon>
        <taxon>Stramenopiles</taxon>
        <taxon>Oomycota</taxon>
        <taxon>Peronosporomycetes</taxon>
        <taxon>Peronosporales</taxon>
        <taxon>Peronosporaceae</taxon>
        <taxon>Phytophthora</taxon>
    </lineage>
</organism>
<reference evidence="2" key="1">
    <citation type="journal article" date="2015" name="Genom Data">
        <title>Draft genome sequences of Phytophthora kernoviae and Phytophthora ramorum lineage EU2 from Scotland.</title>
        <authorList>
            <person name="Sambles C."/>
            <person name="Schlenzig A."/>
            <person name="O'Neill P."/>
            <person name="Grant M."/>
            <person name="Studholme D.J."/>
        </authorList>
    </citation>
    <scope>NUCLEOTIDE SEQUENCE</scope>
    <source>
        <strain evidence="2">00238/432</strain>
    </source>
</reference>
<dbReference type="PANTHER" id="PTHR43708:SF4">
    <property type="entry name" value="OXIDOREDUCTASE YCEM-RELATED"/>
    <property type="match status" value="1"/>
</dbReference>
<proteinExistence type="predicted"/>